<dbReference type="GO" id="GO:0005524">
    <property type="term" value="F:ATP binding"/>
    <property type="evidence" value="ECO:0007669"/>
    <property type="project" value="UniProtKB-KW"/>
</dbReference>
<reference evidence="11 12" key="1">
    <citation type="submission" date="2013-04" db="EMBL/GenBank/DDBJ databases">
        <title>The Genome Sequence of Parabacteroides goldsteinii DSM 19448.</title>
        <authorList>
            <consortium name="The Broad Institute Genomics Platform"/>
            <person name="Earl A."/>
            <person name="Ward D."/>
            <person name="Feldgarden M."/>
            <person name="Gevers D."/>
            <person name="Martens E."/>
            <person name="Sakamoto M."/>
            <person name="Benno Y."/>
            <person name="Song Y."/>
            <person name="Liu C."/>
            <person name="Lee J."/>
            <person name="Bolanos M."/>
            <person name="Vaisanen M.L."/>
            <person name="Finegold S.M."/>
            <person name="Walker B."/>
            <person name="Young S."/>
            <person name="Zeng Q."/>
            <person name="Gargeya S."/>
            <person name="Fitzgerald M."/>
            <person name="Haas B."/>
            <person name="Abouelleil A."/>
            <person name="Allen A.W."/>
            <person name="Alvarado L."/>
            <person name="Arachchi H.M."/>
            <person name="Berlin A.M."/>
            <person name="Chapman S.B."/>
            <person name="Gainer-Dewar J."/>
            <person name="Goldberg J."/>
            <person name="Griggs A."/>
            <person name="Gujja S."/>
            <person name="Hansen M."/>
            <person name="Howarth C."/>
            <person name="Imamovic A."/>
            <person name="Ireland A."/>
            <person name="Larimer J."/>
            <person name="McCowan C."/>
            <person name="Murphy C."/>
            <person name="Pearson M."/>
            <person name="Poon T.W."/>
            <person name="Priest M."/>
            <person name="Roberts A."/>
            <person name="Saif S."/>
            <person name="Shea T."/>
            <person name="Sisk P."/>
            <person name="Sykes S."/>
            <person name="Wortman J."/>
            <person name="Nusbaum C."/>
            <person name="Birren B."/>
        </authorList>
    </citation>
    <scope>NUCLEOTIDE SEQUENCE [LARGE SCALE GENOMIC DNA]</scope>
    <source>
        <strain evidence="11 12">DSM 19448</strain>
    </source>
</reference>
<dbReference type="Gene3D" id="3.40.50.300">
    <property type="entry name" value="P-loop containing nucleotide triphosphate hydrolases"/>
    <property type="match status" value="1"/>
</dbReference>
<proteinExistence type="predicted"/>
<dbReference type="GO" id="GO:0016887">
    <property type="term" value="F:ATP hydrolysis activity"/>
    <property type="evidence" value="ECO:0007669"/>
    <property type="project" value="InterPro"/>
</dbReference>
<sequence length="336" mass="37272">MSMKEATIQINDLSIGYHSKSDTKLVASHITTTIYSGELTCLLGANGVGKSTLLRTLSAFQPRLSGEIALLSRDIQDYSDKELSTIVGVVLTDKCDIRNMSVRELIGMGRSPYTGFWGRLGKEDKQIVEEAIAMVRIENLASRMVHTLSDGERQKVMIAKALAQETPVIFLDEPTAFLDFPSKVEIMQLLHHLTRTTNKTIFLSTHDLELALQIADKIWLMDKVKGISTGTPEDLALSGYLSGFFARKGIVFDMETGLFRIDNRYDREIHLIGSGQKYAMVRKALLRNGIHAGCEIESESRIDAGETVESPITLYLSGNPPRQVASVEELLMCLES</sequence>
<dbReference type="InterPro" id="IPR051535">
    <property type="entry name" value="Siderophore_ABC-ATPase"/>
</dbReference>
<dbReference type="AlphaFoldDB" id="A0A0F5J7T8"/>
<comment type="caution">
    <text evidence="11">The sequence shown here is derived from an EMBL/GenBank/DDBJ whole genome shotgun (WGS) entry which is preliminary data.</text>
</comment>
<evidence type="ECO:0000256" key="7">
    <source>
        <dbReference type="ARBA" id="ARBA00023004"/>
    </source>
</evidence>
<comment type="subcellular location">
    <subcellularLocation>
        <location evidence="1">Cell membrane</location>
        <topology evidence="1">Peripheral membrane protein</topology>
    </subcellularLocation>
</comment>
<keyword evidence="5" id="KW-0547">Nucleotide-binding</keyword>
<dbReference type="EMBL" id="AQHV01000014">
    <property type="protein sequence ID" value="KKB53813.1"/>
    <property type="molecule type" value="Genomic_DNA"/>
</dbReference>
<accession>A0A0F5J7T8</accession>
<dbReference type="InterPro" id="IPR003593">
    <property type="entry name" value="AAA+_ATPase"/>
</dbReference>
<gene>
    <name evidence="11" type="ORF">HMPREF1535_03366</name>
</gene>
<evidence type="ECO:0000256" key="4">
    <source>
        <dbReference type="ARBA" id="ARBA00022496"/>
    </source>
</evidence>
<evidence type="ECO:0000256" key="8">
    <source>
        <dbReference type="ARBA" id="ARBA00023065"/>
    </source>
</evidence>
<dbReference type="InterPro" id="IPR027417">
    <property type="entry name" value="P-loop_NTPase"/>
</dbReference>
<evidence type="ECO:0000256" key="6">
    <source>
        <dbReference type="ARBA" id="ARBA00022840"/>
    </source>
</evidence>
<organism evidence="11 12">
    <name type="scientific">Parabacteroides goldsteinii DSM 19448 = WAL 12034</name>
    <dbReference type="NCBI Taxonomy" id="927665"/>
    <lineage>
        <taxon>Bacteria</taxon>
        <taxon>Pseudomonadati</taxon>
        <taxon>Bacteroidota</taxon>
        <taxon>Bacteroidia</taxon>
        <taxon>Bacteroidales</taxon>
        <taxon>Tannerellaceae</taxon>
        <taxon>Parabacteroides</taxon>
    </lineage>
</organism>
<dbReference type="PROSITE" id="PS50893">
    <property type="entry name" value="ABC_TRANSPORTER_2"/>
    <property type="match status" value="1"/>
</dbReference>
<evidence type="ECO:0000256" key="5">
    <source>
        <dbReference type="ARBA" id="ARBA00022741"/>
    </source>
</evidence>
<dbReference type="CDD" id="cd03214">
    <property type="entry name" value="ABC_Iron-Siderophores_B12_Hemin"/>
    <property type="match status" value="1"/>
</dbReference>
<evidence type="ECO:0000313" key="11">
    <source>
        <dbReference type="EMBL" id="KKB53813.1"/>
    </source>
</evidence>
<dbReference type="SMART" id="SM00382">
    <property type="entry name" value="AAA"/>
    <property type="match status" value="1"/>
</dbReference>
<dbReference type="GO" id="GO:0006826">
    <property type="term" value="P:iron ion transport"/>
    <property type="evidence" value="ECO:0007669"/>
    <property type="project" value="UniProtKB-KW"/>
</dbReference>
<feature type="domain" description="ABC transporter" evidence="10">
    <location>
        <begin position="8"/>
        <end position="248"/>
    </location>
</feature>
<evidence type="ECO:0000256" key="3">
    <source>
        <dbReference type="ARBA" id="ARBA00022475"/>
    </source>
</evidence>
<evidence type="ECO:0000259" key="10">
    <source>
        <dbReference type="PROSITE" id="PS50893"/>
    </source>
</evidence>
<keyword evidence="6" id="KW-0067">ATP-binding</keyword>
<dbReference type="GO" id="GO:0005886">
    <property type="term" value="C:plasma membrane"/>
    <property type="evidence" value="ECO:0007669"/>
    <property type="project" value="UniProtKB-SubCell"/>
</dbReference>
<evidence type="ECO:0000256" key="2">
    <source>
        <dbReference type="ARBA" id="ARBA00022448"/>
    </source>
</evidence>
<name>A0A0F5J7T8_9BACT</name>
<evidence type="ECO:0000256" key="9">
    <source>
        <dbReference type="ARBA" id="ARBA00023136"/>
    </source>
</evidence>
<dbReference type="Pfam" id="PF00005">
    <property type="entry name" value="ABC_tran"/>
    <property type="match status" value="1"/>
</dbReference>
<dbReference type="PANTHER" id="PTHR42771">
    <property type="entry name" value="IRON(3+)-HYDROXAMATE IMPORT ATP-BINDING PROTEIN FHUC"/>
    <property type="match status" value="1"/>
</dbReference>
<keyword evidence="9" id="KW-0472">Membrane</keyword>
<keyword evidence="3" id="KW-1003">Cell membrane</keyword>
<dbReference type="PANTHER" id="PTHR42771:SF2">
    <property type="entry name" value="IRON(3+)-HYDROXAMATE IMPORT ATP-BINDING PROTEIN FHUC"/>
    <property type="match status" value="1"/>
</dbReference>
<keyword evidence="8" id="KW-0406">Ion transport</keyword>
<evidence type="ECO:0000256" key="1">
    <source>
        <dbReference type="ARBA" id="ARBA00004202"/>
    </source>
</evidence>
<dbReference type="HOGENOM" id="CLU_000604_1_11_10"/>
<dbReference type="SUPFAM" id="SSF52540">
    <property type="entry name" value="P-loop containing nucleoside triphosphate hydrolases"/>
    <property type="match status" value="1"/>
</dbReference>
<keyword evidence="2" id="KW-0813">Transport</keyword>
<dbReference type="InterPro" id="IPR003439">
    <property type="entry name" value="ABC_transporter-like_ATP-bd"/>
</dbReference>
<dbReference type="STRING" id="927665.HMPREF1535_03366"/>
<dbReference type="PATRIC" id="fig|927665.4.peg.3458"/>
<evidence type="ECO:0000313" key="12">
    <source>
        <dbReference type="Proteomes" id="UP000033047"/>
    </source>
</evidence>
<protein>
    <recommendedName>
        <fullName evidence="10">ABC transporter domain-containing protein</fullName>
    </recommendedName>
</protein>
<dbReference type="Proteomes" id="UP000033047">
    <property type="component" value="Unassembled WGS sequence"/>
</dbReference>
<keyword evidence="4" id="KW-0410">Iron transport</keyword>
<keyword evidence="7" id="KW-0408">Iron</keyword>